<dbReference type="AlphaFoldDB" id="A0A6L7EYV2"/>
<dbReference type="Gene3D" id="3.20.20.30">
    <property type="entry name" value="Luciferase-like domain"/>
    <property type="match status" value="1"/>
</dbReference>
<name>A0A6L7EYV2_9ACTN</name>
<dbReference type="GO" id="GO:0016705">
    <property type="term" value="F:oxidoreductase activity, acting on paired donors, with incorporation or reduction of molecular oxygen"/>
    <property type="evidence" value="ECO:0007669"/>
    <property type="project" value="InterPro"/>
</dbReference>
<sequence length="374" mass="41017">MTGLIHRASRPPGAVSRRDFVPPQPPVIDRRQTGPVPTSDRPLRKLGFLTIGLFDPDDPAAGHESTLRMIELGERLGFDSAWLRHRHLQFGISSPVAVLAAASQRTERIELGTAVTPLGWENPLRLAEDLATVDVLSGGRLNPGVSVGPPMHWDDVRTALYPDTAEVEDFSYARVERLQRLVRGERATTFRGPEGIVEEWSDRVEPHSPGLADRLWYGGASLRSATWAASAGMHFLTSSVLKVEGETPPDFATLQREQIDAYRDGNPSGRVSQGLVVIPTDSATPEQRSRYEEYAAARLPRTREPQGPGRMLFSPDLVGPSEELVDRLHAHAGFQAVDEVVFALPFSFGPDDYTQILTDTAERLGPALGWSPLG</sequence>
<dbReference type="InterPro" id="IPR050766">
    <property type="entry name" value="Bact_Lucif_Oxidored"/>
</dbReference>
<feature type="domain" description="Luciferase-like" evidence="2">
    <location>
        <begin position="62"/>
        <end position="243"/>
    </location>
</feature>
<dbReference type="EMBL" id="WUEK01000002">
    <property type="protein sequence ID" value="MXG88692.1"/>
    <property type="molecule type" value="Genomic_DNA"/>
</dbReference>
<comment type="caution">
    <text evidence="3">The sequence shown here is derived from an EMBL/GenBank/DDBJ whole genome shotgun (WGS) entry which is preliminary data.</text>
</comment>
<dbReference type="InterPro" id="IPR036661">
    <property type="entry name" value="Luciferase-like_sf"/>
</dbReference>
<gene>
    <name evidence="3" type="ORF">GRQ65_03915</name>
</gene>
<reference evidence="3 4" key="1">
    <citation type="submission" date="2019-12" db="EMBL/GenBank/DDBJ databases">
        <authorList>
            <person name="Kun Z."/>
        </authorList>
    </citation>
    <scope>NUCLEOTIDE SEQUENCE [LARGE SCALE GENOMIC DNA]</scope>
    <source>
        <strain evidence="3 4">YIM 123512</strain>
    </source>
</reference>
<feature type="region of interest" description="Disordered" evidence="1">
    <location>
        <begin position="1"/>
        <end position="41"/>
    </location>
</feature>
<dbReference type="GO" id="GO:0005829">
    <property type="term" value="C:cytosol"/>
    <property type="evidence" value="ECO:0007669"/>
    <property type="project" value="TreeGrafter"/>
</dbReference>
<evidence type="ECO:0000256" key="1">
    <source>
        <dbReference type="SAM" id="MobiDB-lite"/>
    </source>
</evidence>
<evidence type="ECO:0000313" key="4">
    <source>
        <dbReference type="Proteomes" id="UP000473325"/>
    </source>
</evidence>
<proteinExistence type="predicted"/>
<dbReference type="InterPro" id="IPR011251">
    <property type="entry name" value="Luciferase-like_dom"/>
</dbReference>
<dbReference type="Proteomes" id="UP000473325">
    <property type="component" value="Unassembled WGS sequence"/>
</dbReference>
<protein>
    <submittedName>
        <fullName evidence="3">LLM class flavin-dependent oxidoreductase</fullName>
    </submittedName>
</protein>
<accession>A0A6L7EYV2</accession>
<dbReference type="Pfam" id="PF00296">
    <property type="entry name" value="Bac_luciferase"/>
    <property type="match status" value="1"/>
</dbReference>
<keyword evidence="4" id="KW-1185">Reference proteome</keyword>
<dbReference type="SUPFAM" id="SSF51679">
    <property type="entry name" value="Bacterial luciferase-like"/>
    <property type="match status" value="1"/>
</dbReference>
<dbReference type="PANTHER" id="PTHR30137">
    <property type="entry name" value="LUCIFERASE-LIKE MONOOXYGENASE"/>
    <property type="match status" value="1"/>
</dbReference>
<evidence type="ECO:0000259" key="2">
    <source>
        <dbReference type="Pfam" id="PF00296"/>
    </source>
</evidence>
<dbReference type="PANTHER" id="PTHR30137:SF15">
    <property type="entry name" value="BLL6902 PROTEIN"/>
    <property type="match status" value="1"/>
</dbReference>
<evidence type="ECO:0000313" key="3">
    <source>
        <dbReference type="EMBL" id="MXG88692.1"/>
    </source>
</evidence>
<organism evidence="3 4">
    <name type="scientific">Nocardioides flavescens</name>
    <dbReference type="NCBI Taxonomy" id="2691959"/>
    <lineage>
        <taxon>Bacteria</taxon>
        <taxon>Bacillati</taxon>
        <taxon>Actinomycetota</taxon>
        <taxon>Actinomycetes</taxon>
        <taxon>Propionibacteriales</taxon>
        <taxon>Nocardioidaceae</taxon>
        <taxon>Nocardioides</taxon>
    </lineage>
</organism>